<name>A0A268NW51_SHOCL</name>
<protein>
    <recommendedName>
        <fullName evidence="1">DUF5983 domain-containing protein</fullName>
    </recommendedName>
</protein>
<dbReference type="Pfam" id="PF19419">
    <property type="entry name" value="DUF5983"/>
    <property type="match status" value="1"/>
</dbReference>
<dbReference type="EMBL" id="NPCC01000029">
    <property type="protein sequence ID" value="PAE87757.1"/>
    <property type="molecule type" value="Genomic_DNA"/>
</dbReference>
<reference evidence="2 3" key="1">
    <citation type="submission" date="2017-07" db="EMBL/GenBank/DDBJ databases">
        <title>Isolation and whole genome analysis of endospore-forming bacteria from heroin.</title>
        <authorList>
            <person name="Kalinowski J."/>
            <person name="Ahrens B."/>
            <person name="Al-Dilaimi A."/>
            <person name="Winkler A."/>
            <person name="Wibberg D."/>
            <person name="Schleenbecker U."/>
            <person name="Ruckert C."/>
            <person name="Wolfel R."/>
            <person name="Grass G."/>
        </authorList>
    </citation>
    <scope>NUCLEOTIDE SEQUENCE [LARGE SCALE GENOMIC DNA]</scope>
    <source>
        <strain evidence="2 3">7539</strain>
    </source>
</reference>
<evidence type="ECO:0000259" key="1">
    <source>
        <dbReference type="Pfam" id="PF19419"/>
    </source>
</evidence>
<sequence>MRKEIQSMLVLSTEHLPEKDRRWLDDQAQRNTDHQLVVYPKAEYGWLILVTEDSTKETIPKSIANLLQLTHSLACSWLMLDCDANTIDELPTYSD</sequence>
<accession>A0A268NW51</accession>
<dbReference type="InterPro" id="IPR046025">
    <property type="entry name" value="DUF5983"/>
</dbReference>
<comment type="caution">
    <text evidence="2">The sequence shown here is derived from an EMBL/GenBank/DDBJ whole genome shotgun (WGS) entry which is preliminary data.</text>
</comment>
<dbReference type="RefSeq" id="WP_095327001.1">
    <property type="nucleotide sequence ID" value="NZ_NPCC01000029.1"/>
</dbReference>
<dbReference type="Proteomes" id="UP000216207">
    <property type="component" value="Unassembled WGS sequence"/>
</dbReference>
<proteinExistence type="predicted"/>
<gene>
    <name evidence="2" type="ORF">CHH72_16640</name>
</gene>
<evidence type="ECO:0000313" key="2">
    <source>
        <dbReference type="EMBL" id="PAE87757.1"/>
    </source>
</evidence>
<evidence type="ECO:0000313" key="3">
    <source>
        <dbReference type="Proteomes" id="UP000216207"/>
    </source>
</evidence>
<dbReference type="AlphaFoldDB" id="A0A268NW51"/>
<organism evidence="2 3">
    <name type="scientific">Shouchella clausii</name>
    <name type="common">Alkalihalobacillus clausii</name>
    <dbReference type="NCBI Taxonomy" id="79880"/>
    <lineage>
        <taxon>Bacteria</taxon>
        <taxon>Bacillati</taxon>
        <taxon>Bacillota</taxon>
        <taxon>Bacilli</taxon>
        <taxon>Bacillales</taxon>
        <taxon>Bacillaceae</taxon>
        <taxon>Shouchella</taxon>
    </lineage>
</organism>
<feature type="domain" description="DUF5983" evidence="1">
    <location>
        <begin position="8"/>
        <end position="94"/>
    </location>
</feature>